<gene>
    <name evidence="2" type="ORF">GMOD_00009346</name>
</gene>
<dbReference type="SUPFAM" id="SSF56601">
    <property type="entry name" value="beta-lactamase/transpeptidase-like"/>
    <property type="match status" value="1"/>
</dbReference>
<dbReference type="Pfam" id="PF00144">
    <property type="entry name" value="Beta-lactamase"/>
    <property type="match status" value="1"/>
</dbReference>
<reference evidence="2 3" key="1">
    <citation type="journal article" date="2014" name="PLoS ONE">
        <title>De novo Genome Assembly of the Fungal Plant Pathogen Pyrenophora semeniperda.</title>
        <authorList>
            <person name="Soliai M.M."/>
            <person name="Meyer S.E."/>
            <person name="Udall J.A."/>
            <person name="Elzinga D.E."/>
            <person name="Hermansen R.A."/>
            <person name="Bodily P.M."/>
            <person name="Hart A.A."/>
            <person name="Coleman C.E."/>
        </authorList>
    </citation>
    <scope>NUCLEOTIDE SEQUENCE [LARGE SCALE GENOMIC DNA]</scope>
    <source>
        <strain evidence="2 3">CCB06</strain>
        <tissue evidence="2">Mycelium</tissue>
    </source>
</reference>
<dbReference type="Proteomes" id="UP000265663">
    <property type="component" value="Unassembled WGS sequence"/>
</dbReference>
<name>A0A3M7MGM4_9PLEO</name>
<dbReference type="PANTHER" id="PTHR43319:SF3">
    <property type="entry name" value="BETA-LACTAMASE-RELATED DOMAIN-CONTAINING PROTEIN"/>
    <property type="match status" value="1"/>
</dbReference>
<dbReference type="InterPro" id="IPR001466">
    <property type="entry name" value="Beta-lactam-related"/>
</dbReference>
<accession>A0A3M7MGM4</accession>
<dbReference type="PANTHER" id="PTHR43319">
    <property type="entry name" value="BETA-LACTAMASE-RELATED"/>
    <property type="match status" value="1"/>
</dbReference>
<evidence type="ECO:0000313" key="3">
    <source>
        <dbReference type="Proteomes" id="UP000265663"/>
    </source>
</evidence>
<organism evidence="2 3">
    <name type="scientific">Pyrenophora seminiperda CCB06</name>
    <dbReference type="NCBI Taxonomy" id="1302712"/>
    <lineage>
        <taxon>Eukaryota</taxon>
        <taxon>Fungi</taxon>
        <taxon>Dikarya</taxon>
        <taxon>Ascomycota</taxon>
        <taxon>Pezizomycotina</taxon>
        <taxon>Dothideomycetes</taxon>
        <taxon>Pleosporomycetidae</taxon>
        <taxon>Pleosporales</taxon>
        <taxon>Pleosporineae</taxon>
        <taxon>Pleosporaceae</taxon>
        <taxon>Pyrenophora</taxon>
    </lineage>
</organism>
<dbReference type="OrthoDB" id="5946976at2759"/>
<evidence type="ECO:0000259" key="1">
    <source>
        <dbReference type="Pfam" id="PF00144"/>
    </source>
</evidence>
<dbReference type="EMBL" id="KE747841">
    <property type="protein sequence ID" value="RMZ73608.1"/>
    <property type="molecule type" value="Genomic_DNA"/>
</dbReference>
<feature type="domain" description="Beta-lactamase-related" evidence="1">
    <location>
        <begin position="22"/>
        <end position="374"/>
    </location>
</feature>
<dbReference type="InterPro" id="IPR052907">
    <property type="entry name" value="Beta-lactamase/esterase"/>
</dbReference>
<evidence type="ECO:0000313" key="2">
    <source>
        <dbReference type="EMBL" id="RMZ73608.1"/>
    </source>
</evidence>
<dbReference type="AlphaFoldDB" id="A0A3M7MGM4"/>
<proteinExistence type="predicted"/>
<dbReference type="Gene3D" id="3.40.710.10">
    <property type="entry name" value="DD-peptidase/beta-lactamase superfamily"/>
    <property type="match status" value="1"/>
</dbReference>
<keyword evidence="3" id="KW-1185">Reference proteome</keyword>
<sequence length="417" mass="45052">MAEIKVYGTCSDRFIKVKQKLQENLSTGRDLGASICININGQTVVDIWGGFADSKRTKPWGENTIATLWSTTKNVASLATLILIDRGILDPEEKVCTYWPEFGVKGKENVQVKHFLSHTSGLSGWVEPVTVDDVFDVVKATRLLEQQAPLWLPGTQSGYHALTMGFLLGGLIHRVTGKTIGQFIADEITTPLKADFQLGVKQQDIPRVAEMILPPPPPPTPDNTPLPAAFSDPTSVMFRTFMNPPLDPSVANNNPTWRTAELAAANGHSNAKAITRILSTISLGGTVNGIKLLSPETIDKIFVEQSNGQDLALGKAVRFGLGYGIASPTQDRDTLPNWIPAGKIASWGGLGGSLAVMDRDRGLTFGYVMNKMEHVAFPGDLDENGVQKTDRQREYIALTYEALDVGGIVLVGTGGLA</sequence>
<dbReference type="InterPro" id="IPR012338">
    <property type="entry name" value="Beta-lactam/transpept-like"/>
</dbReference>
<protein>
    <submittedName>
        <fullName evidence="2">Beta-lactamase</fullName>
    </submittedName>
</protein>